<dbReference type="SUPFAM" id="SSF56436">
    <property type="entry name" value="C-type lectin-like"/>
    <property type="match status" value="1"/>
</dbReference>
<dbReference type="Proteomes" id="UP000236655">
    <property type="component" value="Chromosome"/>
</dbReference>
<proteinExistence type="predicted"/>
<dbReference type="KEGG" id="nba:CUN60_02735"/>
<feature type="domain" description="DUF1554" evidence="2">
    <location>
        <begin position="576"/>
        <end position="673"/>
    </location>
</feature>
<feature type="compositionally biased region" description="Low complexity" evidence="1">
    <location>
        <begin position="383"/>
        <end position="395"/>
    </location>
</feature>
<name>A0A2I7N4A9_9NEIS</name>
<gene>
    <name evidence="3" type="ORF">CUN60_02735</name>
</gene>
<dbReference type="AlphaFoldDB" id="A0A2I7N4A9"/>
<evidence type="ECO:0000259" key="2">
    <source>
        <dbReference type="Pfam" id="PF07588"/>
    </source>
</evidence>
<dbReference type="EMBL" id="CP024847">
    <property type="protein sequence ID" value="AUR51258.1"/>
    <property type="molecule type" value="Genomic_DNA"/>
</dbReference>
<reference evidence="4" key="1">
    <citation type="submission" date="2017-11" db="EMBL/GenBank/DDBJ databases">
        <authorList>
            <person name="Chan K.G."/>
            <person name="Lee L.S."/>
        </authorList>
    </citation>
    <scope>NUCLEOTIDE SEQUENCE [LARGE SCALE GENOMIC DNA]</scope>
    <source>
        <strain evidence="4">DSM 100970</strain>
    </source>
</reference>
<accession>A0A2I7N4A9</accession>
<protein>
    <recommendedName>
        <fullName evidence="2">DUF1554 domain-containing protein</fullName>
    </recommendedName>
</protein>
<dbReference type="Pfam" id="PF07588">
    <property type="entry name" value="DUF1554"/>
    <property type="match status" value="1"/>
</dbReference>
<sequence length="701" mass="71545">MKNLTTKTFVHGRSRRIQNLALAGITAAVLSACGGGSGGCCTVPPNGNSQLIFVAPSILPSLANKTGINYMGVYNPSDVAISGIKYSVGQQVGSGNSITMDQASALACANIAAKSSCYLKFSVPESTIAGGTVVSAIDSNGAEAATPLAIGVQQVPYSESANANGVGLYFYPKAQYSESGVPFILVTAVVQSPNVGTINTIELVDESGNVIPNQMVTSNNAGPGSSPLQMGDVVEIELPIPQGVNLTQNIKVQTSYQTLATSAVSSLAERLNLKSEALKATTNSSTSTATYTLTTQGNNINLQLTPNQVYLTQKDSIQYGYLYNIGDLTASQITVTSSSPNVKITVADEILNGQRVIKVTYELINTSVAPTTNAVLVTGTNPSGQTETSTGGTSQNVNPDVVPTPTPSPTPTPTPTPTPGPGPSPGPALTVTTSATVTAGAECRDVTVTAPSPVLLDTTVTVTINPTSANAYGFGSGPSGAPFSGTATCTIFATNPSCTIGDGNGLCAATGTGGTEFTIIASATGYQNGSTPVTIASPPAPTSCGGGNCRIFATSSATDGDLVSAAVSAGGTNITTGFEAANYLCQNDTNNPVSGSTYWKAMLEGNSATNNGTVYYRPDQTTQIGIGNGNNLASLDNFVAPSVSWVWTGGQGAGYNCSDWTSGSGSVSGTTGWGDTPQYWISNWPVCTQQAYLYCVEQFHN</sequence>
<evidence type="ECO:0000313" key="4">
    <source>
        <dbReference type="Proteomes" id="UP000236655"/>
    </source>
</evidence>
<dbReference type="RefSeq" id="WP_102950558.1">
    <property type="nucleotide sequence ID" value="NZ_CP024847.1"/>
</dbReference>
<feature type="region of interest" description="Disordered" evidence="1">
    <location>
        <begin position="375"/>
        <end position="429"/>
    </location>
</feature>
<keyword evidence="4" id="KW-1185">Reference proteome</keyword>
<dbReference type="InterPro" id="IPR016187">
    <property type="entry name" value="CTDL_fold"/>
</dbReference>
<evidence type="ECO:0000256" key="1">
    <source>
        <dbReference type="SAM" id="MobiDB-lite"/>
    </source>
</evidence>
<evidence type="ECO:0000313" key="3">
    <source>
        <dbReference type="EMBL" id="AUR51258.1"/>
    </source>
</evidence>
<dbReference type="InterPro" id="IPR011448">
    <property type="entry name" value="DUF1554"/>
</dbReference>
<organism evidence="3 4">
    <name type="scientific">Aquella oligotrophica</name>
    <dbReference type="NCBI Taxonomy" id="2067065"/>
    <lineage>
        <taxon>Bacteria</taxon>
        <taxon>Pseudomonadati</taxon>
        <taxon>Pseudomonadota</taxon>
        <taxon>Betaproteobacteria</taxon>
        <taxon>Neisseriales</taxon>
        <taxon>Neisseriaceae</taxon>
        <taxon>Aquella</taxon>
    </lineage>
</organism>
<dbReference type="PROSITE" id="PS51257">
    <property type="entry name" value="PROKAR_LIPOPROTEIN"/>
    <property type="match status" value="1"/>
</dbReference>
<feature type="compositionally biased region" description="Pro residues" evidence="1">
    <location>
        <begin position="402"/>
        <end position="426"/>
    </location>
</feature>